<dbReference type="Pfam" id="PF13560">
    <property type="entry name" value="HTH_31"/>
    <property type="match status" value="1"/>
</dbReference>
<comment type="caution">
    <text evidence="2">The sequence shown here is derived from an EMBL/GenBank/DDBJ whole genome shotgun (WGS) entry which is preliminary data.</text>
</comment>
<sequence>MVISRGVTVRGGQQPRWPTAPGPSVSCQPGTLDTDGGIGVSGVRRLGRWARWLTRCRQLPDTPGRRQAPCSELVGARTPAGRHLAGRPRTHRGDYESALRDCPAVPARHAATPHRIPGLGHVAFVRPEGVRPGARGHRHGRFRRGRTSAPGRHAPGRGARTAGRHGADRLIRGGGGQRKGYRAQPGQEGQQAGRGRVSKIVGRRENPVVRDIAEVGTLADFQREWRHKAGLSYDQLAKATGESPTTLRRAASGTCVPPRKVLLAAITACGGPTERAIHLWKQARYHQRLVDTPHKPGPPADLVHDKFGMRAALVELYESDGAPTMAEMHKRAGGRHGKLPPSTAHRIANGETVPATLAQFEAYLDAVEVRKPAQRGLWVQAWNRVHDSGPTALPDPRSWSPNWIFAAGQIPNYLIRLYESVGSPPSLEMKMRTGSRLDPRTARRILTGHMPPDIGAFTAFLDACRVKPEARKRWLDAWHRTHADRMARAI</sequence>
<dbReference type="EMBL" id="VBZC01000010">
    <property type="protein sequence ID" value="TLS46155.1"/>
    <property type="molecule type" value="Genomic_DNA"/>
</dbReference>
<organism evidence="2 3">
    <name type="scientific">Streptomyces montanus</name>
    <dbReference type="NCBI Taxonomy" id="2580423"/>
    <lineage>
        <taxon>Bacteria</taxon>
        <taxon>Bacillati</taxon>
        <taxon>Actinomycetota</taxon>
        <taxon>Actinomycetes</taxon>
        <taxon>Kitasatosporales</taxon>
        <taxon>Streptomycetaceae</taxon>
        <taxon>Streptomyces</taxon>
    </lineage>
</organism>
<evidence type="ECO:0000313" key="2">
    <source>
        <dbReference type="EMBL" id="TLS46155.1"/>
    </source>
</evidence>
<reference evidence="2 3" key="1">
    <citation type="submission" date="2019-05" db="EMBL/GenBank/DDBJ databases">
        <title>Streptomyces sp. NEAU-C151, a novel actinomycete isolated from soil.</title>
        <authorList>
            <person name="Han L."/>
            <person name="Jiang H."/>
        </authorList>
    </citation>
    <scope>NUCLEOTIDE SEQUENCE [LARGE SCALE GENOMIC DNA]</scope>
    <source>
        <strain evidence="2 3">NEAU-C151</strain>
    </source>
</reference>
<dbReference type="GO" id="GO:0003677">
    <property type="term" value="F:DNA binding"/>
    <property type="evidence" value="ECO:0007669"/>
    <property type="project" value="InterPro"/>
</dbReference>
<gene>
    <name evidence="2" type="ORF">FE633_11510</name>
</gene>
<evidence type="ECO:0000256" key="1">
    <source>
        <dbReference type="SAM" id="MobiDB-lite"/>
    </source>
</evidence>
<dbReference type="AlphaFoldDB" id="A0A5R9G3L7"/>
<accession>A0A5R9G3L7</accession>
<dbReference type="InterPro" id="IPR010982">
    <property type="entry name" value="Lambda_DNA-bd_dom_sf"/>
</dbReference>
<feature type="region of interest" description="Disordered" evidence="1">
    <location>
        <begin position="129"/>
        <end position="196"/>
    </location>
</feature>
<dbReference type="Proteomes" id="UP000305906">
    <property type="component" value="Unassembled WGS sequence"/>
</dbReference>
<name>A0A5R9G3L7_9ACTN</name>
<dbReference type="InterPro" id="IPR001387">
    <property type="entry name" value="Cro/C1-type_HTH"/>
</dbReference>
<feature type="region of interest" description="Disordered" evidence="1">
    <location>
        <begin position="1"/>
        <end position="36"/>
    </location>
</feature>
<protein>
    <submittedName>
        <fullName evidence="2">Helix-turn-helix domain-containing protein</fullName>
    </submittedName>
</protein>
<dbReference type="SUPFAM" id="SSF47413">
    <property type="entry name" value="lambda repressor-like DNA-binding domains"/>
    <property type="match status" value="1"/>
</dbReference>
<proteinExistence type="predicted"/>
<dbReference type="CDD" id="cd00093">
    <property type="entry name" value="HTH_XRE"/>
    <property type="match status" value="1"/>
</dbReference>
<evidence type="ECO:0000313" key="3">
    <source>
        <dbReference type="Proteomes" id="UP000305906"/>
    </source>
</evidence>
<keyword evidence="3" id="KW-1185">Reference proteome</keyword>
<feature type="compositionally biased region" description="Low complexity" evidence="1">
    <location>
        <begin position="149"/>
        <end position="161"/>
    </location>
</feature>
<feature type="compositionally biased region" description="Basic residues" evidence="1">
    <location>
        <begin position="134"/>
        <end position="146"/>
    </location>
</feature>